<dbReference type="PANTHER" id="PTHR23135">
    <property type="entry name" value="MUR LIGASE FAMILY MEMBER"/>
    <property type="match status" value="1"/>
</dbReference>
<sequence length="383" mass="42490">MWQKIKNLYHLAQAFFAAIYFSFPSKKLTVIGVTGTDGKTTTINMVYHILKSMSKKVSVISSVGAQIGEKSFDTGFHVTTPSPWQVQKYLKKAIDSGSQYFVLETTSHGLDQNRLAFVDFKVGVLTNITHEHLDYHKTFENYREAKLKLFQKVKFSIINADDDSYGYIKNRVGGKVISYSKNGKGNYNLSNALAAIAATGVLGVGRHQAEKALKTFPGVRGRMEDIKLGQPFRVIVDFAHTPNGLSEALKFLRSQLTTKSSRLIAVFGAAGERDKSKRPLLGQAADESTNIIVLTAEDPRSEYTQTICEEIAKGIKKKKINKDYFIVDDRGAAIEFAIKLAAARDIVGIFGKGHEKSMAYGKVETPWDEFKVAREAISKKLNG</sequence>
<dbReference type="Proteomes" id="UP000177027">
    <property type="component" value="Unassembled WGS sequence"/>
</dbReference>
<dbReference type="Pfam" id="PF08245">
    <property type="entry name" value="Mur_ligase_M"/>
    <property type="match status" value="1"/>
</dbReference>
<protein>
    <recommendedName>
        <fullName evidence="5">UDP-N-acetylmuramoyl-L-alanyl-D-glutamate--2, 6-diaminopimelate ligase</fullName>
    </recommendedName>
</protein>
<dbReference type="InterPro" id="IPR004101">
    <property type="entry name" value="Mur_ligase_C"/>
</dbReference>
<accession>A0A1F7HBS9</accession>
<dbReference type="InterPro" id="IPR036565">
    <property type="entry name" value="Mur-like_cat_sf"/>
</dbReference>
<gene>
    <name evidence="3" type="ORF">A3D06_01375</name>
</gene>
<dbReference type="Pfam" id="PF02875">
    <property type="entry name" value="Mur_ligase_C"/>
    <property type="match status" value="1"/>
</dbReference>
<feature type="domain" description="Mur ligase C-terminal" evidence="1">
    <location>
        <begin position="221"/>
        <end position="353"/>
    </location>
</feature>
<dbReference type="Gene3D" id="3.40.1190.10">
    <property type="entry name" value="Mur-like, catalytic domain"/>
    <property type="match status" value="2"/>
</dbReference>
<evidence type="ECO:0000313" key="3">
    <source>
        <dbReference type="EMBL" id="OGK28740.1"/>
    </source>
</evidence>
<dbReference type="EMBL" id="MFZS01000030">
    <property type="protein sequence ID" value="OGK28740.1"/>
    <property type="molecule type" value="Genomic_DNA"/>
</dbReference>
<reference evidence="3 4" key="1">
    <citation type="journal article" date="2016" name="Nat. Commun.">
        <title>Thousands of microbial genomes shed light on interconnected biogeochemical processes in an aquifer system.</title>
        <authorList>
            <person name="Anantharaman K."/>
            <person name="Brown C.T."/>
            <person name="Hug L.A."/>
            <person name="Sharon I."/>
            <person name="Castelle C.J."/>
            <person name="Probst A.J."/>
            <person name="Thomas B.C."/>
            <person name="Singh A."/>
            <person name="Wilkins M.J."/>
            <person name="Karaoz U."/>
            <person name="Brodie E.L."/>
            <person name="Williams K.H."/>
            <person name="Hubbard S.S."/>
            <person name="Banfield J.F."/>
        </authorList>
    </citation>
    <scope>NUCLEOTIDE SEQUENCE [LARGE SCALE GENOMIC DNA]</scope>
</reference>
<feature type="domain" description="Mur ligase central" evidence="2">
    <location>
        <begin position="33"/>
        <end position="184"/>
    </location>
</feature>
<dbReference type="GO" id="GO:0016881">
    <property type="term" value="F:acid-amino acid ligase activity"/>
    <property type="evidence" value="ECO:0007669"/>
    <property type="project" value="InterPro"/>
</dbReference>
<dbReference type="AlphaFoldDB" id="A0A1F7HBS9"/>
<comment type="caution">
    <text evidence="3">The sequence shown here is derived from an EMBL/GenBank/DDBJ whole genome shotgun (WGS) entry which is preliminary data.</text>
</comment>
<dbReference type="GO" id="GO:0005524">
    <property type="term" value="F:ATP binding"/>
    <property type="evidence" value="ECO:0007669"/>
    <property type="project" value="InterPro"/>
</dbReference>
<evidence type="ECO:0000313" key="4">
    <source>
        <dbReference type="Proteomes" id="UP000177027"/>
    </source>
</evidence>
<evidence type="ECO:0008006" key="5">
    <source>
        <dbReference type="Google" id="ProtNLM"/>
    </source>
</evidence>
<dbReference type="InterPro" id="IPR013221">
    <property type="entry name" value="Mur_ligase_cen"/>
</dbReference>
<proteinExistence type="predicted"/>
<evidence type="ECO:0000259" key="2">
    <source>
        <dbReference type="Pfam" id="PF08245"/>
    </source>
</evidence>
<dbReference type="SUPFAM" id="SSF53623">
    <property type="entry name" value="MurD-like peptide ligases, catalytic domain"/>
    <property type="match status" value="1"/>
</dbReference>
<dbReference type="Gene3D" id="3.90.190.20">
    <property type="entry name" value="Mur ligase, C-terminal domain"/>
    <property type="match status" value="1"/>
</dbReference>
<dbReference type="InterPro" id="IPR036615">
    <property type="entry name" value="Mur_ligase_C_dom_sf"/>
</dbReference>
<evidence type="ECO:0000259" key="1">
    <source>
        <dbReference type="Pfam" id="PF02875"/>
    </source>
</evidence>
<dbReference type="SUPFAM" id="SSF53244">
    <property type="entry name" value="MurD-like peptide ligases, peptide-binding domain"/>
    <property type="match status" value="1"/>
</dbReference>
<name>A0A1F7HBS9_9BACT</name>
<dbReference type="PANTHER" id="PTHR23135:SF4">
    <property type="entry name" value="UDP-N-ACETYLMURAMOYL-L-ALANYL-D-GLUTAMATE--2,6-DIAMINOPIMELATE LIGASE MURE HOMOLOG, CHLOROPLASTIC"/>
    <property type="match status" value="1"/>
</dbReference>
<organism evidence="3 4">
    <name type="scientific">Candidatus Roizmanbacteria bacterium RIFCSPHIGHO2_02_FULL_40_9</name>
    <dbReference type="NCBI Taxonomy" id="1802042"/>
    <lineage>
        <taxon>Bacteria</taxon>
        <taxon>Candidatus Roizmaniibacteriota</taxon>
    </lineage>
</organism>